<dbReference type="Proteomes" id="UP000640583">
    <property type="component" value="Unassembled WGS sequence"/>
</dbReference>
<keyword evidence="2" id="KW-0326">Glycosidase</keyword>
<dbReference type="SUPFAM" id="SSF53756">
    <property type="entry name" value="UDP-Glycosyltransferase/glycogen phosphorylase"/>
    <property type="match status" value="1"/>
</dbReference>
<gene>
    <name evidence="2" type="primary">neuC</name>
    <name evidence="2" type="ORF">H1D41_13845</name>
</gene>
<dbReference type="RefSeq" id="WP_228849475.1">
    <property type="nucleotide sequence ID" value="NZ_JADCKQ010000011.1"/>
</dbReference>
<proteinExistence type="predicted"/>
<reference evidence="2" key="1">
    <citation type="submission" date="2020-10" db="EMBL/GenBank/DDBJ databases">
        <title>Paenihalocynthiibacter styelae gen. nov., sp. nov., isolated from stalked sea squirt Styela clava.</title>
        <authorList>
            <person name="Kim Y.-O."/>
            <person name="Yoon J.-H."/>
        </authorList>
    </citation>
    <scope>NUCLEOTIDE SEQUENCE</scope>
    <source>
        <strain evidence="2">MYP1-1</strain>
    </source>
</reference>
<dbReference type="NCBIfam" id="TIGR03568">
    <property type="entry name" value="NeuC_NnaA"/>
    <property type="match status" value="1"/>
</dbReference>
<dbReference type="EC" id="3.2.1.183" evidence="2"/>
<protein>
    <submittedName>
        <fullName evidence="2">UDP-N-acetylglucosamine 2-epimerase (Hydrolyzing)</fullName>
        <ecNumber evidence="2">3.2.1.183</ecNumber>
    </submittedName>
</protein>
<comment type="caution">
    <text evidence="2">The sequence shown here is derived from an EMBL/GenBank/DDBJ whole genome shotgun (WGS) entry which is preliminary data.</text>
</comment>
<dbReference type="GO" id="GO:0006047">
    <property type="term" value="P:UDP-N-acetylglucosamine metabolic process"/>
    <property type="evidence" value="ECO:0007669"/>
    <property type="project" value="InterPro"/>
</dbReference>
<name>A0A8J7LLK9_9RHOB</name>
<organism evidence="2 3">
    <name type="scientific">Halocynthiibacter styelae</name>
    <dbReference type="NCBI Taxonomy" id="2761955"/>
    <lineage>
        <taxon>Bacteria</taxon>
        <taxon>Pseudomonadati</taxon>
        <taxon>Pseudomonadota</taxon>
        <taxon>Alphaproteobacteria</taxon>
        <taxon>Rhodobacterales</taxon>
        <taxon>Paracoccaceae</taxon>
        <taxon>Halocynthiibacter</taxon>
    </lineage>
</organism>
<evidence type="ECO:0000259" key="1">
    <source>
        <dbReference type="Pfam" id="PF02350"/>
    </source>
</evidence>
<dbReference type="PANTHER" id="PTHR43174">
    <property type="entry name" value="UDP-N-ACETYLGLUCOSAMINE 2-EPIMERASE"/>
    <property type="match status" value="1"/>
</dbReference>
<dbReference type="PANTHER" id="PTHR43174:SF3">
    <property type="entry name" value="UDP-N-ACETYLGLUCOSAMINE 2-EPIMERASE"/>
    <property type="match status" value="1"/>
</dbReference>
<dbReference type="EMBL" id="JADCKQ010000011">
    <property type="protein sequence ID" value="MBI1494724.1"/>
    <property type="molecule type" value="Genomic_DNA"/>
</dbReference>
<sequence>MTRHVHFLTGIRSEYDILAPVISAVNATEGLEASVIVTGGHLSTRLGNSVSQIEADGFRIAARIDTLLASDGLSGRVKGAALQMAGMTDLFAMERPDFLVVMGDREESLTGAVTGLYHHIPVVHLGGGDHAEDGNVDNPIRHAVSKLANLHMATTPLSGARLRALGEEGWRINVVGASGLDRLISTPHMDRAAVEGAMGLEFNGAPYVVFLYHPTITDFSAAREHMATISEVLENSGLNIVAMMPNTDPGNDAVVAELTALSARCDRVRLFSFLERMTFVNMLRHASAMVGNSSAGILEAPTLGLPTVNIGKRQRGREHANNVIFTDYDPAEISNALTKVTTDQTFRAQVAKCETPYGDGTASARIAQVLAQTEINAELMHKRFILEG</sequence>
<feature type="domain" description="UDP-N-acetylglucosamine 2-epimerase" evidence="1">
    <location>
        <begin position="24"/>
        <end position="370"/>
    </location>
</feature>
<dbReference type="InterPro" id="IPR003331">
    <property type="entry name" value="UDP_GlcNAc_Epimerase_2_dom"/>
</dbReference>
<dbReference type="Pfam" id="PF02350">
    <property type="entry name" value="Epimerase_2"/>
    <property type="match status" value="1"/>
</dbReference>
<dbReference type="AlphaFoldDB" id="A0A8J7LLK9"/>
<evidence type="ECO:0000313" key="2">
    <source>
        <dbReference type="EMBL" id="MBI1494724.1"/>
    </source>
</evidence>
<keyword evidence="2" id="KW-0378">Hydrolase</keyword>
<accession>A0A8J7LLK9</accession>
<evidence type="ECO:0000313" key="3">
    <source>
        <dbReference type="Proteomes" id="UP000640583"/>
    </source>
</evidence>
<dbReference type="InterPro" id="IPR029767">
    <property type="entry name" value="WecB-like"/>
</dbReference>
<keyword evidence="3" id="KW-1185">Reference proteome</keyword>
<dbReference type="InterPro" id="IPR020004">
    <property type="entry name" value="UDP-GlcNAc_Epase"/>
</dbReference>
<dbReference type="Gene3D" id="3.40.50.2000">
    <property type="entry name" value="Glycogen Phosphorylase B"/>
    <property type="match status" value="2"/>
</dbReference>
<dbReference type="GO" id="GO:0004553">
    <property type="term" value="F:hydrolase activity, hydrolyzing O-glycosyl compounds"/>
    <property type="evidence" value="ECO:0007669"/>
    <property type="project" value="InterPro"/>
</dbReference>